<sequence length="161" mass="17819">MQWQDLGSLQPPTPGLEQFSCFSLPSSWDYKCALPHPANFFFFFFFFFFLRRSLTLSPRLECSGMISTHCNLCLLGSSNYPASTSPVAGITGTHHHTGLIFVLLVETGFHHVGQAGLELLTSGDPPTSASQSAGITGMSHRAQLFCIFRRDRVSPCWPSWS</sequence>
<keyword evidence="1" id="KW-1133">Transmembrane helix</keyword>
<feature type="transmembrane region" description="Helical" evidence="1">
    <location>
        <begin position="33"/>
        <end position="50"/>
    </location>
</feature>
<reference evidence="2" key="2">
    <citation type="submission" date="2019-01" db="EMBL/GenBank/DDBJ databases">
        <authorList>
            <person name="Graves T."/>
            <person name="Eichler E.E."/>
            <person name="Wilson R.K."/>
        </authorList>
    </citation>
    <scope>NUCLEOTIDE SEQUENCE [LARGE SCALE GENOMIC DNA]</scope>
    <source>
        <strain evidence="2">17573</strain>
    </source>
</reference>
<dbReference type="PANTHER" id="PTHR12138">
    <property type="entry name" value="PRIMATE-EXPANDED PROTEIN FAMILY"/>
    <property type="match status" value="1"/>
</dbReference>
<dbReference type="AlphaFoldDB" id="A0A5F7ZZ01"/>
<proteinExistence type="predicted"/>
<evidence type="ECO:0000313" key="3">
    <source>
        <dbReference type="Proteomes" id="UP000006718"/>
    </source>
</evidence>
<dbReference type="VEuPathDB" id="HostDB:ENSMMUG00000054146"/>
<reference evidence="2" key="4">
    <citation type="submission" date="2025-09" db="UniProtKB">
        <authorList>
            <consortium name="Ensembl"/>
        </authorList>
    </citation>
    <scope>IDENTIFICATION</scope>
    <source>
        <strain evidence="2">17573</strain>
    </source>
</reference>
<dbReference type="PRINTS" id="PR02045">
    <property type="entry name" value="F138DOMAIN"/>
</dbReference>
<evidence type="ECO:0000313" key="2">
    <source>
        <dbReference type="Ensembl" id="ENSMMUP00000069866.1"/>
    </source>
</evidence>
<dbReference type="Proteomes" id="UP000006718">
    <property type="component" value="Chromosome 16"/>
</dbReference>
<evidence type="ECO:0000256" key="1">
    <source>
        <dbReference type="SAM" id="Phobius"/>
    </source>
</evidence>
<keyword evidence="1" id="KW-0472">Membrane</keyword>
<organism evidence="2 3">
    <name type="scientific">Macaca mulatta</name>
    <name type="common">Rhesus macaque</name>
    <dbReference type="NCBI Taxonomy" id="9544"/>
    <lineage>
        <taxon>Eukaryota</taxon>
        <taxon>Metazoa</taxon>
        <taxon>Chordata</taxon>
        <taxon>Craniata</taxon>
        <taxon>Vertebrata</taxon>
        <taxon>Euteleostomi</taxon>
        <taxon>Mammalia</taxon>
        <taxon>Eutheria</taxon>
        <taxon>Euarchontoglires</taxon>
        <taxon>Primates</taxon>
        <taxon>Haplorrhini</taxon>
        <taxon>Catarrhini</taxon>
        <taxon>Cercopithecidae</taxon>
        <taxon>Cercopithecinae</taxon>
        <taxon>Macaca</taxon>
    </lineage>
</organism>
<dbReference type="GeneTree" id="ENSGT01120000271815"/>
<accession>A0A5F7ZZ01</accession>
<dbReference type="PANTHER" id="PTHR12138:SF133">
    <property type="entry name" value="SECRETED PROTEIN"/>
    <property type="match status" value="1"/>
</dbReference>
<protein>
    <submittedName>
        <fullName evidence="2">Uncharacterized protein</fullName>
    </submittedName>
</protein>
<keyword evidence="1" id="KW-0812">Transmembrane</keyword>
<dbReference type="Bgee" id="ENSMMUG00000054146">
    <property type="expression patterns" value="Expressed in adult mammalian kidney and 1 other cell type or tissue"/>
</dbReference>
<reference evidence="2" key="3">
    <citation type="submission" date="2025-08" db="UniProtKB">
        <authorList>
            <consortium name="Ensembl"/>
        </authorList>
    </citation>
    <scope>IDENTIFICATION</scope>
    <source>
        <strain evidence="2">17573</strain>
    </source>
</reference>
<keyword evidence="3" id="KW-1185">Reference proteome</keyword>
<reference evidence="3" key="1">
    <citation type="journal article" date="2007" name="Science">
        <title>Evolutionary and biomedical insights from the rhesus macaque genome.</title>
        <authorList>
            <person name="Gibbs R.A."/>
            <person name="Rogers J."/>
            <person name="Katze M.G."/>
            <person name="Bumgarner R."/>
            <person name="Weinstock G.M."/>
            <person name="Mardis E.R."/>
            <person name="Remington K.A."/>
            <person name="Strausberg R.L."/>
            <person name="Venter J.C."/>
            <person name="Wilson R.K."/>
            <person name="Batzer M.A."/>
            <person name="Bustamante C.D."/>
            <person name="Eichler E.E."/>
            <person name="Hahn M.W."/>
            <person name="Hardison R.C."/>
            <person name="Makova K.D."/>
            <person name="Miller W."/>
            <person name="Milosavljevic A."/>
            <person name="Palermo R.E."/>
            <person name="Siepel A."/>
            <person name="Sikela J.M."/>
            <person name="Attaway T."/>
            <person name="Bell S."/>
            <person name="Bernard K.E."/>
            <person name="Buhay C.J."/>
            <person name="Chandrabose M.N."/>
            <person name="Dao M."/>
            <person name="Davis C."/>
            <person name="Delehaunty K.D."/>
            <person name="Ding Y."/>
            <person name="Dinh H.H."/>
            <person name="Dugan-Rocha S."/>
            <person name="Fulton L.A."/>
            <person name="Gabisi R.A."/>
            <person name="Garner T.T."/>
            <person name="Godfrey J."/>
            <person name="Hawes A.C."/>
            <person name="Hernandez J."/>
            <person name="Hines S."/>
            <person name="Holder M."/>
            <person name="Hume J."/>
            <person name="Jhangiani S.N."/>
            <person name="Joshi V."/>
            <person name="Khan Z.M."/>
            <person name="Kirkness E.F."/>
            <person name="Cree A."/>
            <person name="Fowler R.G."/>
            <person name="Lee S."/>
            <person name="Lewis L.R."/>
            <person name="Li Z."/>
            <person name="Liu Y.-S."/>
            <person name="Moore S.M."/>
            <person name="Muzny D."/>
            <person name="Nazareth L.V."/>
            <person name="Ngo D.N."/>
            <person name="Okwuonu G.O."/>
            <person name="Pai G."/>
            <person name="Parker D."/>
            <person name="Paul H.A."/>
            <person name="Pfannkoch C."/>
            <person name="Pohl C.S."/>
            <person name="Rogers Y.-H.C."/>
            <person name="Ruiz S.J."/>
            <person name="Sabo A."/>
            <person name="Santibanez J."/>
            <person name="Schneider B.W."/>
            <person name="Smith S.M."/>
            <person name="Sodergren E."/>
            <person name="Svatek A.F."/>
            <person name="Utterback T.R."/>
            <person name="Vattathil S."/>
            <person name="Warren W."/>
            <person name="White C.S."/>
            <person name="Chinwalla A.T."/>
            <person name="Feng Y."/>
            <person name="Halpern A.L."/>
            <person name="Hillier L.W."/>
            <person name="Huang X."/>
            <person name="Minx P."/>
            <person name="Nelson J.O."/>
            <person name="Pepin K.H."/>
            <person name="Qin X."/>
            <person name="Sutton G.G."/>
            <person name="Venter E."/>
            <person name="Walenz B.P."/>
            <person name="Wallis J.W."/>
            <person name="Worley K.C."/>
            <person name="Yang S.-P."/>
            <person name="Jones S.M."/>
            <person name="Marra M.A."/>
            <person name="Rocchi M."/>
            <person name="Schein J.E."/>
            <person name="Baertsch R."/>
            <person name="Clarke L."/>
            <person name="Csuros M."/>
            <person name="Glasscock J."/>
            <person name="Harris R.A."/>
            <person name="Havlak P."/>
            <person name="Jackson A.R."/>
            <person name="Jiang H."/>
            <person name="Liu Y."/>
            <person name="Messina D.N."/>
            <person name="Shen Y."/>
            <person name="Song H.X.-Z."/>
            <person name="Wylie T."/>
            <person name="Zhang L."/>
            <person name="Birney E."/>
            <person name="Han K."/>
            <person name="Konkel M.K."/>
            <person name="Lee J."/>
            <person name="Smit A.F.A."/>
            <person name="Ullmer B."/>
            <person name="Wang H."/>
            <person name="Xing J."/>
            <person name="Burhans R."/>
            <person name="Cheng Z."/>
            <person name="Karro J.E."/>
            <person name="Ma J."/>
            <person name="Raney B."/>
            <person name="She X."/>
            <person name="Cox M.J."/>
            <person name="Demuth J.P."/>
            <person name="Dumas L.J."/>
            <person name="Han S.-G."/>
            <person name="Hopkins J."/>
            <person name="Karimpour-Fard A."/>
            <person name="Kim Y.H."/>
            <person name="Pollack J.R."/>
            <person name="Vinar T."/>
            <person name="Addo-Quaye C."/>
            <person name="Degenhardt J."/>
            <person name="Denby A."/>
            <person name="Hubisz M.J."/>
            <person name="Indap A."/>
            <person name="Kosiol C."/>
            <person name="Lahn B.T."/>
            <person name="Lawson H.A."/>
            <person name="Marklein A."/>
            <person name="Nielsen R."/>
            <person name="Vallender E.J."/>
            <person name="Clark A.G."/>
            <person name="Ferguson B."/>
            <person name="Hernandez R.D."/>
            <person name="Hirani K."/>
            <person name="Kehrer-Sawatzki H."/>
            <person name="Kolb J."/>
            <person name="Patil S."/>
            <person name="Pu L.-L."/>
            <person name="Ren Y."/>
            <person name="Smith D.G."/>
            <person name="Wheeler D.A."/>
            <person name="Schenck I."/>
            <person name="Ball E.V."/>
            <person name="Chen R."/>
            <person name="Cooper D.N."/>
            <person name="Giardine B."/>
            <person name="Hsu F."/>
            <person name="Kent W.J."/>
            <person name="Lesk A."/>
            <person name="Nelson D.L."/>
            <person name="O'brien W.E."/>
            <person name="Pruefer K."/>
            <person name="Stenson P.D."/>
            <person name="Wallace J.C."/>
            <person name="Ke H."/>
            <person name="Liu X.-M."/>
            <person name="Wang P."/>
            <person name="Xiang A.P."/>
            <person name="Yang F."/>
            <person name="Barber G.P."/>
            <person name="Haussler D."/>
            <person name="Karolchik D."/>
            <person name="Kern A.D."/>
            <person name="Kuhn R.M."/>
            <person name="Smith K.E."/>
            <person name="Zwieg A.S."/>
        </authorList>
    </citation>
    <scope>NUCLEOTIDE SEQUENCE [LARGE SCALE GENOMIC DNA]</scope>
    <source>
        <strain evidence="3">17573</strain>
    </source>
</reference>
<dbReference type="Ensembl" id="ENSMMUT00000106623.1">
    <property type="protein sequence ID" value="ENSMMUP00000069866.1"/>
    <property type="gene ID" value="ENSMMUG00000054146.1"/>
</dbReference>
<name>A0A5F7ZZ01_MACMU</name>
<dbReference type="InParanoid" id="A0A5F7ZZ01"/>